<dbReference type="NCBIfam" id="NF038075">
    <property type="entry name" value="fam_STM4013"/>
    <property type="match status" value="1"/>
</dbReference>
<evidence type="ECO:0000313" key="4">
    <source>
        <dbReference type="EMBL" id="GGZ14730.1"/>
    </source>
</evidence>
<dbReference type="PANTHER" id="PTHR42693">
    <property type="entry name" value="ARYLSULFATASE FAMILY MEMBER"/>
    <property type="match status" value="1"/>
</dbReference>
<reference evidence="4" key="1">
    <citation type="journal article" date="2014" name="Int. J. Syst. Evol. Microbiol.">
        <title>Complete genome sequence of Corynebacterium casei LMG S-19264T (=DSM 44701T), isolated from a smear-ripened cheese.</title>
        <authorList>
            <consortium name="US DOE Joint Genome Institute (JGI-PGF)"/>
            <person name="Walter F."/>
            <person name="Albersmeier A."/>
            <person name="Kalinowski J."/>
            <person name="Ruckert C."/>
        </authorList>
    </citation>
    <scope>NUCLEOTIDE SEQUENCE</scope>
    <source>
        <strain evidence="4">JCM 4988</strain>
    </source>
</reference>
<organism evidence="4 5">
    <name type="scientific">Streptomyces inusitatus</name>
    <dbReference type="NCBI Taxonomy" id="68221"/>
    <lineage>
        <taxon>Bacteria</taxon>
        <taxon>Bacillati</taxon>
        <taxon>Actinomycetota</taxon>
        <taxon>Actinomycetes</taxon>
        <taxon>Kitasatosporales</taxon>
        <taxon>Streptomycetaceae</taxon>
        <taxon>Streptomyces</taxon>
    </lineage>
</organism>
<dbReference type="PANTHER" id="PTHR42693:SF53">
    <property type="entry name" value="ENDO-4-O-SULFATASE"/>
    <property type="match status" value="1"/>
</dbReference>
<name>A0A918PLK2_9ACTN</name>
<dbReference type="SUPFAM" id="SSF53649">
    <property type="entry name" value="Alkaline phosphatase-like"/>
    <property type="match status" value="1"/>
</dbReference>
<keyword evidence="2" id="KW-0378">Hydrolase</keyword>
<gene>
    <name evidence="4" type="ORF">GCM10010387_03640</name>
</gene>
<proteinExistence type="inferred from homology"/>
<protein>
    <submittedName>
        <fullName evidence="4">Membrane protein</fullName>
    </submittedName>
</protein>
<dbReference type="Pfam" id="PF00884">
    <property type="entry name" value="Sulfatase"/>
    <property type="match status" value="1"/>
</dbReference>
<dbReference type="AlphaFoldDB" id="A0A918PLK2"/>
<dbReference type="Gene3D" id="3.40.720.10">
    <property type="entry name" value="Alkaline Phosphatase, subunit A"/>
    <property type="match status" value="1"/>
</dbReference>
<dbReference type="InterPro" id="IPR050738">
    <property type="entry name" value="Sulfatase"/>
</dbReference>
<accession>A0A918PLK2</accession>
<keyword evidence="5" id="KW-1185">Reference proteome</keyword>
<dbReference type="InterPro" id="IPR017850">
    <property type="entry name" value="Alkaline_phosphatase_core_sf"/>
</dbReference>
<comment type="similarity">
    <text evidence="1">Belongs to the sulfatase family.</text>
</comment>
<dbReference type="EMBL" id="BMWG01000001">
    <property type="protein sequence ID" value="GGZ14730.1"/>
    <property type="molecule type" value="Genomic_DNA"/>
</dbReference>
<dbReference type="InterPro" id="IPR000917">
    <property type="entry name" value="Sulfatase_N"/>
</dbReference>
<evidence type="ECO:0000313" key="5">
    <source>
        <dbReference type="Proteomes" id="UP000630936"/>
    </source>
</evidence>
<evidence type="ECO:0000256" key="2">
    <source>
        <dbReference type="ARBA" id="ARBA00022801"/>
    </source>
</evidence>
<dbReference type="Proteomes" id="UP000630936">
    <property type="component" value="Unassembled WGS sequence"/>
</dbReference>
<comment type="caution">
    <text evidence="4">The sequence shown here is derived from an EMBL/GenBank/DDBJ whole genome shotgun (WGS) entry which is preliminary data.</text>
</comment>
<evidence type="ECO:0000259" key="3">
    <source>
        <dbReference type="Pfam" id="PF00884"/>
    </source>
</evidence>
<sequence length="263" mass="29214">MINTADVVLTGTDILFVTLDSLRYDVARTALAEGRAPHLARLLPGGVWELRQTPGTFTLPAHMAFFSGFLPKLPQPEQPPRLWECRPPSFKTVPSQTFLFEAPNLLEGLKQHGYRTVCVGGVTYFSRETPLGGVLPDMFDEDHWRPEFCSPEPDSTRHQVDQALALANQHSGRPLFLFVNISATHVPHGFYIGDSTDSIRSQIAALAYADTHLGRLIDTLTHDRHWLIIMCADHGDAFGEGGYRGRGIVRPEVTNVPFAAWLS</sequence>
<dbReference type="GO" id="GO:0004065">
    <property type="term" value="F:arylsulfatase activity"/>
    <property type="evidence" value="ECO:0007669"/>
    <property type="project" value="TreeGrafter"/>
</dbReference>
<feature type="domain" description="Sulfatase N-terminal" evidence="3">
    <location>
        <begin position="13"/>
        <end position="261"/>
    </location>
</feature>
<reference evidence="4" key="2">
    <citation type="submission" date="2020-09" db="EMBL/GenBank/DDBJ databases">
        <authorList>
            <person name="Sun Q."/>
            <person name="Ohkuma M."/>
        </authorList>
    </citation>
    <scope>NUCLEOTIDE SEQUENCE</scope>
    <source>
        <strain evidence="4">JCM 4988</strain>
    </source>
</reference>
<dbReference type="InterPro" id="IPR047838">
    <property type="entry name" value="STM4013-like"/>
</dbReference>
<evidence type="ECO:0000256" key="1">
    <source>
        <dbReference type="ARBA" id="ARBA00008779"/>
    </source>
</evidence>
<dbReference type="RefSeq" id="WP_190121024.1">
    <property type="nucleotide sequence ID" value="NZ_BMWG01000001.1"/>
</dbReference>